<dbReference type="InterPro" id="IPR036291">
    <property type="entry name" value="NAD(P)-bd_dom_sf"/>
</dbReference>
<sequence>SHTVVEMQNAGYEVVVVDNLSNSNEEVLDGISRITGIRPAFEKLDCRDKEAMRSVFTKYEGIEGIIHFAASKAVGESVKMPLLYYRNNLVSLLNLLDLMPEFGVKGIVFSSSCTVYGQPDVLPVDETAPIKPAVSPYGNTKQICEEIITDTIHAGAPFRAILLRYFNPIGAHPSAEIGELPQGVPQNLVPYLTQAAMGIRKELSVFGDDYNTPDGSCIRDYINVVDLAKAHVIAVDRMVENRSAEAVEVFNLGTGRGVSVLELIAAFERATGVPVPHKITGRREGDIEQVWANPEKANKVLGWTAQESLDDTLASAWKWQVKLHERGIM</sequence>
<dbReference type="CDD" id="cd05247">
    <property type="entry name" value="UDP_G4E_1_SDR_e"/>
    <property type="match status" value="1"/>
</dbReference>
<evidence type="ECO:0000313" key="12">
    <source>
        <dbReference type="Proteomes" id="UP000824246"/>
    </source>
</evidence>
<gene>
    <name evidence="11" type="primary">galE</name>
    <name evidence="11" type="ORF">H9982_01650</name>
</gene>
<dbReference type="InterPro" id="IPR005886">
    <property type="entry name" value="UDP_G4E"/>
</dbReference>
<comment type="caution">
    <text evidence="11">The sequence shown here is derived from an EMBL/GenBank/DDBJ whole genome shotgun (WGS) entry which is preliminary data.</text>
</comment>
<reference evidence="11" key="2">
    <citation type="submission" date="2021-04" db="EMBL/GenBank/DDBJ databases">
        <authorList>
            <person name="Gilroy R."/>
        </authorList>
    </citation>
    <scope>NUCLEOTIDE SEQUENCE</scope>
    <source>
        <strain evidence="11">ChiHjej12B11-16260</strain>
    </source>
</reference>
<dbReference type="SUPFAM" id="SSF51735">
    <property type="entry name" value="NAD(P)-binding Rossmann-fold domains"/>
    <property type="match status" value="1"/>
</dbReference>
<dbReference type="Gene3D" id="3.40.50.720">
    <property type="entry name" value="NAD(P)-binding Rossmann-like Domain"/>
    <property type="match status" value="1"/>
</dbReference>
<organism evidence="11 12">
    <name type="scientific">Candidatus Barnesiella excrementipullorum</name>
    <dbReference type="NCBI Taxonomy" id="2838479"/>
    <lineage>
        <taxon>Bacteria</taxon>
        <taxon>Pseudomonadati</taxon>
        <taxon>Bacteroidota</taxon>
        <taxon>Bacteroidia</taxon>
        <taxon>Bacteroidales</taxon>
        <taxon>Barnesiellaceae</taxon>
        <taxon>Barnesiella</taxon>
    </lineage>
</organism>
<feature type="domain" description="NAD(P)-binding" evidence="10">
    <location>
        <begin position="1"/>
        <end position="313"/>
    </location>
</feature>
<evidence type="ECO:0000256" key="7">
    <source>
        <dbReference type="ARBA" id="ARBA00023027"/>
    </source>
</evidence>
<keyword evidence="9" id="KW-0119">Carbohydrate metabolism</keyword>
<evidence type="ECO:0000256" key="8">
    <source>
        <dbReference type="ARBA" id="ARBA00023235"/>
    </source>
</evidence>
<comment type="pathway">
    <text evidence="3 9">Carbohydrate metabolism; galactose metabolism.</text>
</comment>
<evidence type="ECO:0000256" key="1">
    <source>
        <dbReference type="ARBA" id="ARBA00000083"/>
    </source>
</evidence>
<keyword evidence="7 9" id="KW-0520">NAD</keyword>
<proteinExistence type="inferred from homology"/>
<dbReference type="EC" id="5.1.3.2" evidence="5 9"/>
<dbReference type="EMBL" id="DXFB01000041">
    <property type="protein sequence ID" value="HIX44904.1"/>
    <property type="molecule type" value="Genomic_DNA"/>
</dbReference>
<dbReference type="InterPro" id="IPR016040">
    <property type="entry name" value="NAD(P)-bd_dom"/>
</dbReference>
<comment type="subunit">
    <text evidence="9">Homodimer.</text>
</comment>
<evidence type="ECO:0000256" key="6">
    <source>
        <dbReference type="ARBA" id="ARBA00018569"/>
    </source>
</evidence>
<dbReference type="Pfam" id="PF16363">
    <property type="entry name" value="GDP_Man_Dehyd"/>
    <property type="match status" value="1"/>
</dbReference>
<dbReference type="NCBIfam" id="TIGR01179">
    <property type="entry name" value="galE"/>
    <property type="match status" value="1"/>
</dbReference>
<accession>A0A9D2APZ2</accession>
<comment type="cofactor">
    <cofactor evidence="2 9">
        <name>NAD(+)</name>
        <dbReference type="ChEBI" id="CHEBI:57540"/>
    </cofactor>
</comment>
<evidence type="ECO:0000256" key="3">
    <source>
        <dbReference type="ARBA" id="ARBA00004947"/>
    </source>
</evidence>
<feature type="non-terminal residue" evidence="11">
    <location>
        <position position="1"/>
    </location>
</feature>
<dbReference type="GO" id="GO:0003978">
    <property type="term" value="F:UDP-glucose 4-epimerase activity"/>
    <property type="evidence" value="ECO:0007669"/>
    <property type="project" value="UniProtKB-UniRule"/>
</dbReference>
<evidence type="ECO:0000256" key="5">
    <source>
        <dbReference type="ARBA" id="ARBA00013189"/>
    </source>
</evidence>
<dbReference type="Proteomes" id="UP000824246">
    <property type="component" value="Unassembled WGS sequence"/>
</dbReference>
<dbReference type="GO" id="GO:0005829">
    <property type="term" value="C:cytosol"/>
    <property type="evidence" value="ECO:0007669"/>
    <property type="project" value="TreeGrafter"/>
</dbReference>
<dbReference type="PANTHER" id="PTHR43725">
    <property type="entry name" value="UDP-GLUCOSE 4-EPIMERASE"/>
    <property type="match status" value="1"/>
</dbReference>
<evidence type="ECO:0000313" key="11">
    <source>
        <dbReference type="EMBL" id="HIX44904.1"/>
    </source>
</evidence>
<name>A0A9D2APZ2_9BACT</name>
<keyword evidence="8 9" id="KW-0413">Isomerase</keyword>
<evidence type="ECO:0000256" key="2">
    <source>
        <dbReference type="ARBA" id="ARBA00001911"/>
    </source>
</evidence>
<comment type="similarity">
    <text evidence="4 9">Belongs to the NAD(P)-dependent epimerase/dehydratase family.</text>
</comment>
<evidence type="ECO:0000256" key="9">
    <source>
        <dbReference type="RuleBase" id="RU366046"/>
    </source>
</evidence>
<dbReference type="GO" id="GO:0006012">
    <property type="term" value="P:galactose metabolic process"/>
    <property type="evidence" value="ECO:0007669"/>
    <property type="project" value="InterPro"/>
</dbReference>
<comment type="catalytic activity">
    <reaction evidence="1 9">
        <text>UDP-alpha-D-glucose = UDP-alpha-D-galactose</text>
        <dbReference type="Rhea" id="RHEA:22168"/>
        <dbReference type="ChEBI" id="CHEBI:58885"/>
        <dbReference type="ChEBI" id="CHEBI:66914"/>
        <dbReference type="EC" id="5.1.3.2"/>
    </reaction>
</comment>
<evidence type="ECO:0000256" key="4">
    <source>
        <dbReference type="ARBA" id="ARBA00007637"/>
    </source>
</evidence>
<evidence type="ECO:0000259" key="10">
    <source>
        <dbReference type="Pfam" id="PF16363"/>
    </source>
</evidence>
<reference evidence="11" key="1">
    <citation type="journal article" date="2021" name="PeerJ">
        <title>Extensive microbial diversity within the chicken gut microbiome revealed by metagenomics and culture.</title>
        <authorList>
            <person name="Gilroy R."/>
            <person name="Ravi A."/>
            <person name="Getino M."/>
            <person name="Pursley I."/>
            <person name="Horton D.L."/>
            <person name="Alikhan N.F."/>
            <person name="Baker D."/>
            <person name="Gharbi K."/>
            <person name="Hall N."/>
            <person name="Watson M."/>
            <person name="Adriaenssens E.M."/>
            <person name="Foster-Nyarko E."/>
            <person name="Jarju S."/>
            <person name="Secka A."/>
            <person name="Antonio M."/>
            <person name="Oren A."/>
            <person name="Chaudhuri R.R."/>
            <person name="La Ragione R."/>
            <person name="Hildebrand F."/>
            <person name="Pallen M.J."/>
        </authorList>
    </citation>
    <scope>NUCLEOTIDE SEQUENCE</scope>
    <source>
        <strain evidence="11">ChiHjej12B11-16260</strain>
    </source>
</reference>
<dbReference type="AlphaFoldDB" id="A0A9D2APZ2"/>
<protein>
    <recommendedName>
        <fullName evidence="6 9">UDP-glucose 4-epimerase</fullName>
        <ecNumber evidence="5 9">5.1.3.2</ecNumber>
    </recommendedName>
</protein>
<dbReference type="PANTHER" id="PTHR43725:SF47">
    <property type="entry name" value="UDP-GLUCOSE 4-EPIMERASE"/>
    <property type="match status" value="1"/>
</dbReference>
<dbReference type="Gene3D" id="3.90.25.10">
    <property type="entry name" value="UDP-galactose 4-epimerase, domain 1"/>
    <property type="match status" value="1"/>
</dbReference>